<accession>A0A8T0PV64</accession>
<evidence type="ECO:0000256" key="1">
    <source>
        <dbReference type="SAM" id="MobiDB-lite"/>
    </source>
</evidence>
<keyword evidence="3" id="KW-1185">Reference proteome</keyword>
<dbReference type="EMBL" id="CM029050">
    <property type="protein sequence ID" value="KAG2564828.1"/>
    <property type="molecule type" value="Genomic_DNA"/>
</dbReference>
<dbReference type="Proteomes" id="UP000823388">
    <property type="component" value="Chromosome 7N"/>
</dbReference>
<dbReference type="AlphaFoldDB" id="A0A8T0PV64"/>
<gene>
    <name evidence="2" type="ORF">PVAP13_7NG021600</name>
</gene>
<feature type="region of interest" description="Disordered" evidence="1">
    <location>
        <begin position="82"/>
        <end position="103"/>
    </location>
</feature>
<comment type="caution">
    <text evidence="2">The sequence shown here is derived from an EMBL/GenBank/DDBJ whole genome shotgun (WGS) entry which is preliminary data.</text>
</comment>
<evidence type="ECO:0000313" key="3">
    <source>
        <dbReference type="Proteomes" id="UP000823388"/>
    </source>
</evidence>
<protein>
    <submittedName>
        <fullName evidence="2">Uncharacterized protein</fullName>
    </submittedName>
</protein>
<sequence length="164" mass="18057">MATPAAAPTISKIPDVQDPLRARLQDRRRPLLVSRIPAGRRPSVQYPRRFSRQAHCCPPNPREILAGSPAKHAAALQILEKSSPALPPSTLLPSKSSRNPRRLSHQACFQSDLEFWLWKTLGAIPMETAWRRGRIESLGSNHSIRLAHQCAGGSGSGMNRCLST</sequence>
<reference evidence="2" key="1">
    <citation type="submission" date="2020-05" db="EMBL/GenBank/DDBJ databases">
        <title>WGS assembly of Panicum virgatum.</title>
        <authorList>
            <person name="Lovell J.T."/>
            <person name="Jenkins J."/>
            <person name="Shu S."/>
            <person name="Juenger T.E."/>
            <person name="Schmutz J."/>
        </authorList>
    </citation>
    <scope>NUCLEOTIDE SEQUENCE</scope>
    <source>
        <strain evidence="2">AP13</strain>
    </source>
</reference>
<feature type="compositionally biased region" description="Low complexity" evidence="1">
    <location>
        <begin position="82"/>
        <end position="97"/>
    </location>
</feature>
<evidence type="ECO:0000313" key="2">
    <source>
        <dbReference type="EMBL" id="KAG2564828.1"/>
    </source>
</evidence>
<organism evidence="2 3">
    <name type="scientific">Panicum virgatum</name>
    <name type="common">Blackwell switchgrass</name>
    <dbReference type="NCBI Taxonomy" id="38727"/>
    <lineage>
        <taxon>Eukaryota</taxon>
        <taxon>Viridiplantae</taxon>
        <taxon>Streptophyta</taxon>
        <taxon>Embryophyta</taxon>
        <taxon>Tracheophyta</taxon>
        <taxon>Spermatophyta</taxon>
        <taxon>Magnoliopsida</taxon>
        <taxon>Liliopsida</taxon>
        <taxon>Poales</taxon>
        <taxon>Poaceae</taxon>
        <taxon>PACMAD clade</taxon>
        <taxon>Panicoideae</taxon>
        <taxon>Panicodae</taxon>
        <taxon>Paniceae</taxon>
        <taxon>Panicinae</taxon>
        <taxon>Panicum</taxon>
        <taxon>Panicum sect. Hiantes</taxon>
    </lineage>
</organism>
<name>A0A8T0PV64_PANVG</name>
<feature type="region of interest" description="Disordered" evidence="1">
    <location>
        <begin position="1"/>
        <end position="20"/>
    </location>
</feature>
<proteinExistence type="predicted"/>